<proteinExistence type="predicted"/>
<dbReference type="HOGENOM" id="CLU_1409061_0_0_1"/>
<keyword evidence="2" id="KW-1185">Reference proteome</keyword>
<gene>
    <name evidence="1" type="ORF">MELLADRAFT_71537</name>
</gene>
<sequence length="233" mass="26633">MSSTSSTGYSEVNTSSLPEVTWLPIMSGSRMIFNGFIPARTYFEHRAQWEPLPLAQVGFEATDHIDPQLLVNTTNTTPDNEVNNEAHDAVDQEIEVGDVMDINSSPRAQRYIRRNSNQSVRNANVIDLTLSPRVRREIERLEQYHRTRGVKQEMRRIIKVVQDKRRSEFRLLREALGEVYAYSGPYLEKTGDKEAAAELIRGGALGAEFVQDFDNDAKWAWLQIRVNASRDSF</sequence>
<organism evidence="2">
    <name type="scientific">Melampsora larici-populina (strain 98AG31 / pathotype 3-4-7)</name>
    <name type="common">Poplar leaf rust fungus</name>
    <dbReference type="NCBI Taxonomy" id="747676"/>
    <lineage>
        <taxon>Eukaryota</taxon>
        <taxon>Fungi</taxon>
        <taxon>Dikarya</taxon>
        <taxon>Basidiomycota</taxon>
        <taxon>Pucciniomycotina</taxon>
        <taxon>Pucciniomycetes</taxon>
        <taxon>Pucciniales</taxon>
        <taxon>Melampsoraceae</taxon>
        <taxon>Melampsora</taxon>
    </lineage>
</organism>
<dbReference type="EMBL" id="GL883102">
    <property type="protein sequence ID" value="EGG07849.1"/>
    <property type="molecule type" value="Genomic_DNA"/>
</dbReference>
<dbReference type="AlphaFoldDB" id="F4RHL3"/>
<dbReference type="RefSeq" id="XP_007408614.1">
    <property type="nucleotide sequence ID" value="XM_007408552.1"/>
</dbReference>
<dbReference type="KEGG" id="mlr:MELLADRAFT_71537"/>
<evidence type="ECO:0000313" key="1">
    <source>
        <dbReference type="EMBL" id="EGG07849.1"/>
    </source>
</evidence>
<protein>
    <submittedName>
        <fullName evidence="1">Uncharacterized protein</fullName>
    </submittedName>
</protein>
<dbReference type="GeneID" id="18931848"/>
<dbReference type="VEuPathDB" id="FungiDB:MELLADRAFT_71537"/>
<name>F4RHL3_MELLP</name>
<dbReference type="Proteomes" id="UP000001072">
    <property type="component" value="Unassembled WGS sequence"/>
</dbReference>
<reference evidence="2" key="1">
    <citation type="journal article" date="2011" name="Proc. Natl. Acad. Sci. U.S.A.">
        <title>Obligate biotrophy features unraveled by the genomic analysis of rust fungi.</title>
        <authorList>
            <person name="Duplessis S."/>
            <person name="Cuomo C.A."/>
            <person name="Lin Y.-C."/>
            <person name="Aerts A."/>
            <person name="Tisserant E."/>
            <person name="Veneault-Fourrey C."/>
            <person name="Joly D.L."/>
            <person name="Hacquard S."/>
            <person name="Amselem J."/>
            <person name="Cantarel B.L."/>
            <person name="Chiu R."/>
            <person name="Coutinho P.M."/>
            <person name="Feau N."/>
            <person name="Field M."/>
            <person name="Frey P."/>
            <person name="Gelhaye E."/>
            <person name="Goldberg J."/>
            <person name="Grabherr M.G."/>
            <person name="Kodira C.D."/>
            <person name="Kohler A."/>
            <person name="Kuees U."/>
            <person name="Lindquist E.A."/>
            <person name="Lucas S.M."/>
            <person name="Mago R."/>
            <person name="Mauceli E."/>
            <person name="Morin E."/>
            <person name="Murat C."/>
            <person name="Pangilinan J.L."/>
            <person name="Park R."/>
            <person name="Pearson M."/>
            <person name="Quesneville H."/>
            <person name="Rouhier N."/>
            <person name="Sakthikumar S."/>
            <person name="Salamov A.A."/>
            <person name="Schmutz J."/>
            <person name="Selles B."/>
            <person name="Shapiro H."/>
            <person name="Tanguay P."/>
            <person name="Tuskan G.A."/>
            <person name="Henrissat B."/>
            <person name="Van de Peer Y."/>
            <person name="Rouze P."/>
            <person name="Ellis J.G."/>
            <person name="Dodds P.N."/>
            <person name="Schein J.E."/>
            <person name="Zhong S."/>
            <person name="Hamelin R.C."/>
            <person name="Grigoriev I.V."/>
            <person name="Szabo L.J."/>
            <person name="Martin F."/>
        </authorList>
    </citation>
    <scope>NUCLEOTIDE SEQUENCE [LARGE SCALE GENOMIC DNA]</scope>
    <source>
        <strain evidence="2">98AG31 / pathotype 3-4-7</strain>
    </source>
</reference>
<evidence type="ECO:0000313" key="2">
    <source>
        <dbReference type="Proteomes" id="UP000001072"/>
    </source>
</evidence>
<dbReference type="InParanoid" id="F4RHL3"/>
<accession>F4RHL3</accession>